<comment type="caution">
    <text evidence="2">The sequence shown here is derived from an EMBL/GenBank/DDBJ whole genome shotgun (WGS) entry which is preliminary data.</text>
</comment>
<feature type="domain" description="Glycosyltransferase 2-like" evidence="1">
    <location>
        <begin position="19"/>
        <end position="163"/>
    </location>
</feature>
<keyword evidence="5" id="KW-1185">Reference proteome</keyword>
<evidence type="ECO:0000259" key="1">
    <source>
        <dbReference type="Pfam" id="PF00535"/>
    </source>
</evidence>
<dbReference type="SUPFAM" id="SSF53448">
    <property type="entry name" value="Nucleotide-diphospho-sugar transferases"/>
    <property type="match status" value="1"/>
</dbReference>
<dbReference type="InterPro" id="IPR029044">
    <property type="entry name" value="Nucleotide-diphossugar_trans"/>
</dbReference>
<evidence type="ECO:0000313" key="4">
    <source>
        <dbReference type="Proteomes" id="UP001154255"/>
    </source>
</evidence>
<evidence type="ECO:0000313" key="5">
    <source>
        <dbReference type="Proteomes" id="UP001154259"/>
    </source>
</evidence>
<name>A0A9W4TQB3_9PROT</name>
<dbReference type="EMBL" id="CAMXCS010000014">
    <property type="protein sequence ID" value="CAI3961331.1"/>
    <property type="molecule type" value="Genomic_DNA"/>
</dbReference>
<dbReference type="Proteomes" id="UP001154259">
    <property type="component" value="Unassembled WGS sequence"/>
</dbReference>
<dbReference type="AlphaFoldDB" id="A0A9W4TQB3"/>
<dbReference type="Proteomes" id="UP001154255">
    <property type="component" value="Unassembled WGS sequence"/>
</dbReference>
<dbReference type="Pfam" id="PF00535">
    <property type="entry name" value="Glycos_transf_2"/>
    <property type="match status" value="1"/>
</dbReference>
<evidence type="ECO:0000313" key="2">
    <source>
        <dbReference type="EMBL" id="CAI3959473.1"/>
    </source>
</evidence>
<protein>
    <submittedName>
        <fullName evidence="2 3">Glycosyltransferase involved in cell wall bisynthesis (WcaA)</fullName>
    </submittedName>
</protein>
<sequence length="274" mass="31554">MISVNLTTTSSRLGLCSATIWSLIHQTKKPDKIFLWISQEAYLSDEGIKVIPHWVDELNSISNIIEVKFVENTGPYRKILNAIKTSNHSDILVYADDDVIYGDMWLETLLDAFYKNRSQLAIASRIRVVKRNIFGQLQSYSRYRICKKPIQFSRDYIITGVGGCVLTKNMVNESLLNNNEYILLSPKTDDIWISKILELSGTIVEACPKALIYVDEIDHKNNALNLSNTYQTNHTNFIFIFINKPVQIFLSYFGLQRTNNDISIKKISHYFKNK</sequence>
<dbReference type="EMBL" id="CAMXCM010000014">
    <property type="protein sequence ID" value="CAI3959473.1"/>
    <property type="molecule type" value="Genomic_DNA"/>
</dbReference>
<gene>
    <name evidence="3" type="ORF">R53529_LOCUS2343</name>
    <name evidence="2" type="ORF">R53530_LOCUS2339</name>
</gene>
<reference evidence="2" key="1">
    <citation type="submission" date="2022-10" db="EMBL/GenBank/DDBJ databases">
        <authorList>
            <person name="Botero Cardona J."/>
        </authorList>
    </citation>
    <scope>NUCLEOTIDE SEQUENCE</scope>
    <source>
        <strain evidence="2">LMG 31819</strain>
        <strain evidence="3">R-53529</strain>
    </source>
</reference>
<evidence type="ECO:0000313" key="3">
    <source>
        <dbReference type="EMBL" id="CAI3961331.1"/>
    </source>
</evidence>
<dbReference type="RefSeq" id="WP_271790755.1">
    <property type="nucleotide sequence ID" value="NZ_CAMXCM010000014.1"/>
</dbReference>
<proteinExistence type="predicted"/>
<dbReference type="InterPro" id="IPR001173">
    <property type="entry name" value="Glyco_trans_2-like"/>
</dbReference>
<accession>A0A9W4TQB3</accession>
<dbReference type="Gene3D" id="3.90.550.10">
    <property type="entry name" value="Spore Coat Polysaccharide Biosynthesis Protein SpsA, Chain A"/>
    <property type="match status" value="1"/>
</dbReference>
<organism evidence="2 4">
    <name type="scientific">Commensalibacter communis</name>
    <dbReference type="NCBI Taxonomy" id="2972786"/>
    <lineage>
        <taxon>Bacteria</taxon>
        <taxon>Pseudomonadati</taxon>
        <taxon>Pseudomonadota</taxon>
        <taxon>Alphaproteobacteria</taxon>
        <taxon>Acetobacterales</taxon>
        <taxon>Acetobacteraceae</taxon>
    </lineage>
</organism>